<evidence type="ECO:0000313" key="3">
    <source>
        <dbReference type="EMBL" id="PIO77286.1"/>
    </source>
</evidence>
<organism evidence="3 4">
    <name type="scientific">Teladorsagia circumcincta</name>
    <name type="common">Brown stomach worm</name>
    <name type="synonym">Ostertagia circumcincta</name>
    <dbReference type="NCBI Taxonomy" id="45464"/>
    <lineage>
        <taxon>Eukaryota</taxon>
        <taxon>Metazoa</taxon>
        <taxon>Ecdysozoa</taxon>
        <taxon>Nematoda</taxon>
        <taxon>Chromadorea</taxon>
        <taxon>Rhabditida</taxon>
        <taxon>Rhabditina</taxon>
        <taxon>Rhabditomorpha</taxon>
        <taxon>Strongyloidea</taxon>
        <taxon>Trichostrongylidae</taxon>
        <taxon>Teladorsagia</taxon>
    </lineage>
</organism>
<dbReference type="AlphaFoldDB" id="A0A2G9V4F5"/>
<dbReference type="GO" id="GO:0005634">
    <property type="term" value="C:nucleus"/>
    <property type="evidence" value="ECO:0007669"/>
    <property type="project" value="TreeGrafter"/>
</dbReference>
<proteinExistence type="predicted"/>
<dbReference type="PANTHER" id="PTHR11374">
    <property type="entry name" value="UDP-GLUCOSE DEHYDROGENASE/UDP-MANNAC DEHYDROGENASE"/>
    <property type="match status" value="1"/>
</dbReference>
<feature type="domain" description="UDP-glucose/GDP-mannose dehydrogenase N-terminal" evidence="2">
    <location>
        <begin position="31"/>
        <end position="121"/>
    </location>
</feature>
<reference evidence="3 4" key="1">
    <citation type="submission" date="2015-09" db="EMBL/GenBank/DDBJ databases">
        <title>Draft genome of the parasitic nematode Teladorsagia circumcincta isolate WARC Sus (inbred).</title>
        <authorList>
            <person name="Mitreva M."/>
        </authorList>
    </citation>
    <scope>NUCLEOTIDE SEQUENCE [LARGE SCALE GENOMIC DNA]</scope>
    <source>
        <strain evidence="3 4">S</strain>
    </source>
</reference>
<dbReference type="PANTHER" id="PTHR11374:SF3">
    <property type="entry name" value="UDP-GLUCOSE 6-DEHYDROGENASE"/>
    <property type="match status" value="1"/>
</dbReference>
<dbReference type="InterPro" id="IPR001732">
    <property type="entry name" value="UDP-Glc/GDP-Man_DH_N"/>
</dbReference>
<sequence>MLTVHLHDLIADPVAHIRPVNDDEACHSVERITCVGAGYVGGPTCAMIAYKCPDIQVTVVDMNMEKITQWNSDKLPIYEPGLDEIVFAARGRNLHFVTDIPRAIQEADLIFISVNTPTKMYGRGKVLSNPEFLAEGTAIRDLSNPDRILIGGETSPEGMATEFLSVEQ</sequence>
<dbReference type="GO" id="GO:0003979">
    <property type="term" value="F:UDP-glucose 6-dehydrogenase activity"/>
    <property type="evidence" value="ECO:0007669"/>
    <property type="project" value="UniProtKB-EC"/>
</dbReference>
<evidence type="ECO:0000259" key="2">
    <source>
        <dbReference type="Pfam" id="PF03721"/>
    </source>
</evidence>
<feature type="domain" description="UDP-glucose/GDP-mannose dehydrogenase N-terminal" evidence="2">
    <location>
        <begin position="125"/>
        <end position="158"/>
    </location>
</feature>
<name>A0A2G9V4F5_TELCI</name>
<dbReference type="Gene3D" id="3.40.50.720">
    <property type="entry name" value="NAD(P)-binding Rossmann-like Domain"/>
    <property type="match status" value="2"/>
</dbReference>
<gene>
    <name evidence="3" type="ORF">TELCIR_00603</name>
</gene>
<dbReference type="GO" id="GO:0051287">
    <property type="term" value="F:NAD binding"/>
    <property type="evidence" value="ECO:0007669"/>
    <property type="project" value="InterPro"/>
</dbReference>
<dbReference type="Pfam" id="PF03721">
    <property type="entry name" value="UDPG_MGDP_dh_N"/>
    <property type="match status" value="2"/>
</dbReference>
<dbReference type="OrthoDB" id="5059218at2759"/>
<dbReference type="GO" id="GO:0006024">
    <property type="term" value="P:glycosaminoglycan biosynthetic process"/>
    <property type="evidence" value="ECO:0007669"/>
    <property type="project" value="TreeGrafter"/>
</dbReference>
<evidence type="ECO:0000256" key="1">
    <source>
        <dbReference type="ARBA" id="ARBA00047473"/>
    </source>
</evidence>
<dbReference type="Proteomes" id="UP000230423">
    <property type="component" value="Unassembled WGS sequence"/>
</dbReference>
<dbReference type="InterPro" id="IPR036291">
    <property type="entry name" value="NAD(P)-bd_dom_sf"/>
</dbReference>
<dbReference type="EMBL" id="KZ345004">
    <property type="protein sequence ID" value="PIO77286.1"/>
    <property type="molecule type" value="Genomic_DNA"/>
</dbReference>
<dbReference type="InterPro" id="IPR028356">
    <property type="entry name" value="UDPglc_DH_euk"/>
</dbReference>
<dbReference type="SUPFAM" id="SSF51735">
    <property type="entry name" value="NAD(P)-binding Rossmann-fold domains"/>
    <property type="match status" value="1"/>
</dbReference>
<accession>A0A2G9V4F5</accession>
<keyword evidence="4" id="KW-1185">Reference proteome</keyword>
<evidence type="ECO:0000313" key="4">
    <source>
        <dbReference type="Proteomes" id="UP000230423"/>
    </source>
</evidence>
<comment type="catalytic activity">
    <reaction evidence="1">
        <text>UDP-alpha-D-glucose + 2 NAD(+) + H2O = UDP-alpha-D-glucuronate + 2 NADH + 3 H(+)</text>
        <dbReference type="Rhea" id="RHEA:23596"/>
        <dbReference type="ChEBI" id="CHEBI:15377"/>
        <dbReference type="ChEBI" id="CHEBI:15378"/>
        <dbReference type="ChEBI" id="CHEBI:57540"/>
        <dbReference type="ChEBI" id="CHEBI:57945"/>
        <dbReference type="ChEBI" id="CHEBI:58052"/>
        <dbReference type="ChEBI" id="CHEBI:58885"/>
        <dbReference type="EC" id="1.1.1.22"/>
    </reaction>
</comment>
<protein>
    <submittedName>
        <fullName evidence="3">UDP-glucose/GDP-mannose dehydrogenase family, NAD binding domain protein</fullName>
    </submittedName>
</protein>